<name>A0A8X6HGN1_TRICU</name>
<organism evidence="1 2">
    <name type="scientific">Trichonephila clavata</name>
    <name type="common">Joro spider</name>
    <name type="synonym">Nephila clavata</name>
    <dbReference type="NCBI Taxonomy" id="2740835"/>
    <lineage>
        <taxon>Eukaryota</taxon>
        <taxon>Metazoa</taxon>
        <taxon>Ecdysozoa</taxon>
        <taxon>Arthropoda</taxon>
        <taxon>Chelicerata</taxon>
        <taxon>Arachnida</taxon>
        <taxon>Araneae</taxon>
        <taxon>Araneomorphae</taxon>
        <taxon>Entelegynae</taxon>
        <taxon>Araneoidea</taxon>
        <taxon>Nephilidae</taxon>
        <taxon>Trichonephila</taxon>
    </lineage>
</organism>
<protein>
    <submittedName>
        <fullName evidence="1">Uncharacterized protein</fullName>
    </submittedName>
</protein>
<accession>A0A8X6HGN1</accession>
<dbReference type="EMBL" id="BMAO01032998">
    <property type="protein sequence ID" value="GFQ86274.1"/>
    <property type="molecule type" value="Genomic_DNA"/>
</dbReference>
<keyword evidence="2" id="KW-1185">Reference proteome</keyword>
<dbReference type="Proteomes" id="UP000887116">
    <property type="component" value="Unassembled WGS sequence"/>
</dbReference>
<gene>
    <name evidence="1" type="ORF">TNCT_207671</name>
</gene>
<comment type="caution">
    <text evidence="1">The sequence shown here is derived from an EMBL/GenBank/DDBJ whole genome shotgun (WGS) entry which is preliminary data.</text>
</comment>
<reference evidence="1" key="1">
    <citation type="submission" date="2020-07" db="EMBL/GenBank/DDBJ databases">
        <title>Multicomponent nature underlies the extraordinary mechanical properties of spider dragline silk.</title>
        <authorList>
            <person name="Kono N."/>
            <person name="Nakamura H."/>
            <person name="Mori M."/>
            <person name="Yoshida Y."/>
            <person name="Ohtoshi R."/>
            <person name="Malay A.D."/>
            <person name="Moran D.A.P."/>
            <person name="Tomita M."/>
            <person name="Numata K."/>
            <person name="Arakawa K."/>
        </authorList>
    </citation>
    <scope>NUCLEOTIDE SEQUENCE</scope>
</reference>
<proteinExistence type="predicted"/>
<sequence length="88" mass="9818">METDSEDSLPASDSGGISSACVSIRCCVSNTGYLIPSETGKSVRYYFHGSDAPFHPSCANDRRDVKHTFVECFVELSFCFRTRKRKLI</sequence>
<dbReference type="AlphaFoldDB" id="A0A8X6HGN1"/>
<evidence type="ECO:0000313" key="2">
    <source>
        <dbReference type="Proteomes" id="UP000887116"/>
    </source>
</evidence>
<evidence type="ECO:0000313" key="1">
    <source>
        <dbReference type="EMBL" id="GFQ86274.1"/>
    </source>
</evidence>